<proteinExistence type="predicted"/>
<dbReference type="AlphaFoldDB" id="A0A8I1DJD5"/>
<dbReference type="EMBL" id="CP092085">
    <property type="protein sequence ID" value="UUN96767.1"/>
    <property type="molecule type" value="Genomic_DNA"/>
</dbReference>
<protein>
    <submittedName>
        <fullName evidence="1">Transmembrane anchor protein</fullName>
    </submittedName>
</protein>
<dbReference type="GeneID" id="69463299"/>
<keyword evidence="1" id="KW-0472">Membrane</keyword>
<name>A0A8I1DJD5_ACIBZ</name>
<keyword evidence="1" id="KW-0812">Transmembrane</keyword>
<evidence type="ECO:0000313" key="1">
    <source>
        <dbReference type="EMBL" id="UUN96767.1"/>
    </source>
</evidence>
<dbReference type="RefSeq" id="WP_151793541.1">
    <property type="nucleotide sequence ID" value="NZ_CP066119.1"/>
</dbReference>
<accession>A0A8I1DJD5</accession>
<evidence type="ECO:0000313" key="2">
    <source>
        <dbReference type="Proteomes" id="UP000644140"/>
    </source>
</evidence>
<sequence length="212" mass="22819">MYNAEIPKDIELPSSKKLIKSTAIAAVSAVVVLVTCVMPAEYAIDPTGMGKVLGLTKMGEIKQSLAEESENGINAAQAVNSVEQISVETSTQIAADNAQMIMPAINKESISIELKPGQATEVKLTMPQSASVNFDWKAVGGGLNYDTHGDPVNAPKGFYHGYGKGKNETTQQGVLKAAFDGKHGWFWRNRTENPVTVTLLVEGQFSEMKKVF</sequence>
<reference evidence="1" key="1">
    <citation type="submission" date="2022-02" db="EMBL/GenBank/DDBJ databases">
        <title>Characterization of Tn125 harboring carbapenem-resistant Acinetobacter bereziniae clinical isolates.</title>
        <authorList>
            <person name="Wong N.-K."/>
            <person name="Pan Q."/>
        </authorList>
    </citation>
    <scope>NUCLEOTIDE SEQUENCE</scope>
    <source>
        <strain evidence="1">GD03393</strain>
    </source>
</reference>
<organism evidence="1 2">
    <name type="scientific">Acinetobacter bereziniae</name>
    <name type="common">Acinetobacter genomosp. 10</name>
    <dbReference type="NCBI Taxonomy" id="106648"/>
    <lineage>
        <taxon>Bacteria</taxon>
        <taxon>Pseudomonadati</taxon>
        <taxon>Pseudomonadota</taxon>
        <taxon>Gammaproteobacteria</taxon>
        <taxon>Moraxellales</taxon>
        <taxon>Moraxellaceae</taxon>
        <taxon>Acinetobacter</taxon>
    </lineage>
</organism>
<gene>
    <name evidence="1" type="ORF">I9054_015480</name>
</gene>
<dbReference type="Proteomes" id="UP000644140">
    <property type="component" value="Chromosome"/>
</dbReference>